<evidence type="ECO:0000313" key="7">
    <source>
        <dbReference type="Proteomes" id="UP000037020"/>
    </source>
</evidence>
<evidence type="ECO:0000313" key="6">
    <source>
        <dbReference type="EMBL" id="KOG42765.1"/>
    </source>
</evidence>
<accession>A0ABR5IR89</accession>
<dbReference type="InterPro" id="IPR050091">
    <property type="entry name" value="PKS_NRPS_Biosynth_Enz"/>
</dbReference>
<reference evidence="6 7" key="1">
    <citation type="submission" date="2015-07" db="EMBL/GenBank/DDBJ databases">
        <authorList>
            <person name="Ju K.-S."/>
            <person name="Doroghazi J.R."/>
            <person name="Metcalf W.W."/>
        </authorList>
    </citation>
    <scope>NUCLEOTIDE SEQUENCE [LARGE SCALE GENOMIC DNA]</scope>
    <source>
        <strain evidence="6 7">NRRL B-3589</strain>
    </source>
</reference>
<protein>
    <recommendedName>
        <fullName evidence="8">Polyketide synthase</fullName>
    </recommendedName>
</protein>
<gene>
    <name evidence="6" type="ORF">ADK38_46565</name>
</gene>
<evidence type="ECO:0000259" key="4">
    <source>
        <dbReference type="Pfam" id="PF00109"/>
    </source>
</evidence>
<dbReference type="Gene3D" id="3.40.47.10">
    <property type="match status" value="1"/>
</dbReference>
<sequence>MSDQKLRDYLNRVTIDLQNTRRRLADAETRAHEPIAVVSMACRFPGGVRTPDDLWELLAAGRDTVTGLPADR</sequence>
<dbReference type="PANTHER" id="PTHR43775">
    <property type="entry name" value="FATTY ACID SYNTHASE"/>
    <property type="match status" value="1"/>
</dbReference>
<dbReference type="InterPro" id="IPR015083">
    <property type="entry name" value="NorB/c/GfsB-D-like_docking"/>
</dbReference>
<dbReference type="SUPFAM" id="SSF101173">
    <property type="entry name" value="Docking domain B of the erythromycin polyketide synthase (DEBS)"/>
    <property type="match status" value="1"/>
</dbReference>
<comment type="cofactor">
    <cofactor evidence="1">
        <name>pantetheine 4'-phosphate</name>
        <dbReference type="ChEBI" id="CHEBI:47942"/>
    </cofactor>
</comment>
<evidence type="ECO:0000256" key="3">
    <source>
        <dbReference type="ARBA" id="ARBA00023268"/>
    </source>
</evidence>
<keyword evidence="3" id="KW-0511">Multifunctional enzyme</keyword>
<feature type="domain" description="Beta-ketoacyl synthase-like N-terminal" evidence="4">
    <location>
        <begin position="33"/>
        <end position="72"/>
    </location>
</feature>
<keyword evidence="2" id="KW-0808">Transferase</keyword>
<dbReference type="Pfam" id="PF00109">
    <property type="entry name" value="ketoacyl-synt"/>
    <property type="match status" value="1"/>
</dbReference>
<feature type="non-terminal residue" evidence="6">
    <location>
        <position position="72"/>
    </location>
</feature>
<dbReference type="SUPFAM" id="SSF53901">
    <property type="entry name" value="Thiolase-like"/>
    <property type="match status" value="1"/>
</dbReference>
<evidence type="ECO:0000256" key="2">
    <source>
        <dbReference type="ARBA" id="ARBA00022679"/>
    </source>
</evidence>
<organism evidence="6 7">
    <name type="scientific">Streptomyces varsoviensis</name>
    <dbReference type="NCBI Taxonomy" id="67373"/>
    <lineage>
        <taxon>Bacteria</taxon>
        <taxon>Bacillati</taxon>
        <taxon>Actinomycetota</taxon>
        <taxon>Actinomycetes</taxon>
        <taxon>Kitasatosporales</taxon>
        <taxon>Streptomycetaceae</taxon>
        <taxon>Streptomyces</taxon>
    </lineage>
</organism>
<dbReference type="Pfam" id="PF08990">
    <property type="entry name" value="Docking"/>
    <property type="match status" value="1"/>
</dbReference>
<dbReference type="InterPro" id="IPR016039">
    <property type="entry name" value="Thiolase-like"/>
</dbReference>
<evidence type="ECO:0000256" key="1">
    <source>
        <dbReference type="ARBA" id="ARBA00001957"/>
    </source>
</evidence>
<dbReference type="Proteomes" id="UP000037020">
    <property type="component" value="Unassembled WGS sequence"/>
</dbReference>
<comment type="caution">
    <text evidence="6">The sequence shown here is derived from an EMBL/GenBank/DDBJ whole genome shotgun (WGS) entry which is preliminary data.</text>
</comment>
<dbReference type="EMBL" id="LGUT01004640">
    <property type="protein sequence ID" value="KOG42765.1"/>
    <property type="molecule type" value="Genomic_DNA"/>
</dbReference>
<evidence type="ECO:0008006" key="8">
    <source>
        <dbReference type="Google" id="ProtNLM"/>
    </source>
</evidence>
<dbReference type="InterPro" id="IPR014030">
    <property type="entry name" value="Ketoacyl_synth_N"/>
</dbReference>
<evidence type="ECO:0000259" key="5">
    <source>
        <dbReference type="Pfam" id="PF08990"/>
    </source>
</evidence>
<feature type="domain" description="Polyketide synthase NorB/C/GfsB-E-like docking" evidence="5">
    <location>
        <begin position="1"/>
        <end position="28"/>
    </location>
</feature>
<dbReference type="PANTHER" id="PTHR43775:SF51">
    <property type="entry name" value="INACTIVE PHENOLPHTHIOCEROL SYNTHESIS POLYKETIDE SYNTHASE TYPE I PKS1-RELATED"/>
    <property type="match status" value="1"/>
</dbReference>
<name>A0ABR5IR89_9ACTN</name>
<keyword evidence="7" id="KW-1185">Reference proteome</keyword>
<dbReference type="InterPro" id="IPR036299">
    <property type="entry name" value="Polyketide_synth_docking_sf"/>
</dbReference>
<proteinExistence type="predicted"/>